<name>A0A2Z5TPT5_9GAMM</name>
<dbReference type="KEGG" id="eor:NARRFE1_01190"/>
<dbReference type="GO" id="GO:0005829">
    <property type="term" value="C:cytosol"/>
    <property type="evidence" value="ECO:0007669"/>
    <property type="project" value="TreeGrafter"/>
</dbReference>
<comment type="function">
    <text evidence="1 6">Removes the N-terminal methionine from nascent proteins. The N-terminal methionine is often cleaved when the second residue in the primary sequence is small and uncharged (Met-Ala-, Cys, Gly, Pro, Ser, Thr, or Val). Requires deformylation of the N(alpha)-formylated initiator methionine before it can be hydrolyzed.</text>
</comment>
<dbReference type="GO" id="GO:0006508">
    <property type="term" value="P:proteolysis"/>
    <property type="evidence" value="ECO:0007669"/>
    <property type="project" value="UniProtKB-KW"/>
</dbReference>
<comment type="subunit">
    <text evidence="6">Monomer.</text>
</comment>
<dbReference type="EC" id="3.4.11.18" evidence="6 7"/>
<reference evidence="9 10" key="1">
    <citation type="journal article" date="2017" name="Proc. Natl. Acad. Sci. U.S.A.">
        <title>Small genome symbiont underlies cuticle hardness in beetles.</title>
        <authorList>
            <person name="Anbutsu H."/>
            <person name="Moriyama M."/>
            <person name="Nikoh N."/>
            <person name="Hosokawa T."/>
            <person name="Futahashi R."/>
            <person name="Tanahashi M."/>
            <person name="Meng X.Y."/>
            <person name="Kuriwada T."/>
            <person name="Mori N."/>
            <person name="Oshima K."/>
            <person name="Hattori M."/>
            <person name="Fujie M."/>
            <person name="Satoh N."/>
            <person name="Maeda T."/>
            <person name="Shigenobu S."/>
            <person name="Koga R."/>
            <person name="Fukatsu T."/>
        </authorList>
    </citation>
    <scope>NUCLEOTIDE SEQUENCE [LARGE SCALE GENOMIC DNA]</scope>
    <source>
        <strain evidence="9">NARRFE1</strain>
    </source>
</reference>
<organism evidence="9 10">
    <name type="scientific">endosymbiont of Rhynchophorus ferrugineus</name>
    <dbReference type="NCBI Taxonomy" id="1972133"/>
    <lineage>
        <taxon>Bacteria</taxon>
        <taxon>Pseudomonadati</taxon>
        <taxon>Pseudomonadota</taxon>
        <taxon>Gammaproteobacteria</taxon>
        <taxon>Candidatus Nardonella</taxon>
    </lineage>
</organism>
<evidence type="ECO:0000256" key="6">
    <source>
        <dbReference type="HAMAP-Rule" id="MF_01974"/>
    </source>
</evidence>
<keyword evidence="2 6" id="KW-0031">Aminopeptidase</keyword>
<evidence type="ECO:0000256" key="2">
    <source>
        <dbReference type="ARBA" id="ARBA00022438"/>
    </source>
</evidence>
<dbReference type="OrthoDB" id="9802055at2"/>
<feature type="binding site" evidence="6">
    <location>
        <position position="234"/>
    </location>
    <ligand>
        <name>a divalent metal cation</name>
        <dbReference type="ChEBI" id="CHEBI:60240"/>
        <label>1</label>
    </ligand>
</feature>
<evidence type="ECO:0000256" key="3">
    <source>
        <dbReference type="ARBA" id="ARBA00022670"/>
    </source>
</evidence>
<dbReference type="AlphaFoldDB" id="A0A2Z5TPT5"/>
<accession>A0A2Z5TPT5</accession>
<comment type="similarity">
    <text evidence="6">Belongs to the peptidase M24A family. Methionine aminopeptidase type 1 subfamily.</text>
</comment>
<feature type="binding site" evidence="6">
    <location>
        <position position="203"/>
    </location>
    <ligand>
        <name>a divalent metal cation</name>
        <dbReference type="ChEBI" id="CHEBI:60240"/>
        <label>2</label>
        <note>catalytic</note>
    </ligand>
</feature>
<feature type="binding site" evidence="6">
    <location>
        <position position="171"/>
    </location>
    <ligand>
        <name>a divalent metal cation</name>
        <dbReference type="ChEBI" id="CHEBI:60240"/>
        <label>2</label>
        <note>catalytic</note>
    </ligand>
</feature>
<dbReference type="Proteomes" id="UP000289537">
    <property type="component" value="Chromosome"/>
</dbReference>
<keyword evidence="5 6" id="KW-0378">Hydrolase</keyword>
<feature type="binding site" evidence="6">
    <location>
        <position position="107"/>
    </location>
    <ligand>
        <name>a divalent metal cation</name>
        <dbReference type="ChEBI" id="CHEBI:60240"/>
        <label>2</label>
        <note>catalytic</note>
    </ligand>
</feature>
<dbReference type="HAMAP" id="MF_01974">
    <property type="entry name" value="MetAP_1"/>
    <property type="match status" value="1"/>
</dbReference>
<dbReference type="InterPro" id="IPR000994">
    <property type="entry name" value="Pept_M24"/>
</dbReference>
<sequence length="250" mass="28470">MIKIYSNKEINKVKNSCLIVSETINMIKNYIKPNISTGYIDEICNNYIIKKKKSYPAPLNYKGFPKSICTSVNDTVCHGIPSYNEILNNGDIINIDISVLKNGFYGDASKTFIVGKESNYLSKKICYIAKKSLELSIKILKPGLKIKEIGNLIQKYVNNNGLYVVREYCGHGIGRKLHEEPFIQHCYNNNNEILKPGMIITIEPIINSKSRYIRVMKNGWTVKTIDKGLSAQYENTILITKNNYEILTNI</sequence>
<proteinExistence type="inferred from homology"/>
<dbReference type="NCBIfam" id="TIGR00500">
    <property type="entry name" value="met_pdase_I"/>
    <property type="match status" value="1"/>
</dbReference>
<keyword evidence="3 6" id="KW-0645">Protease</keyword>
<dbReference type="GO" id="GO:0004239">
    <property type="term" value="F:initiator methionyl aminopeptidase activity"/>
    <property type="evidence" value="ECO:0007669"/>
    <property type="project" value="UniProtKB-UniRule"/>
</dbReference>
<evidence type="ECO:0000256" key="4">
    <source>
        <dbReference type="ARBA" id="ARBA00022723"/>
    </source>
</evidence>
<evidence type="ECO:0000259" key="8">
    <source>
        <dbReference type="Pfam" id="PF00557"/>
    </source>
</evidence>
<feature type="domain" description="Peptidase M24" evidence="8">
    <location>
        <begin position="12"/>
        <end position="241"/>
    </location>
</feature>
<dbReference type="EMBL" id="AP018161">
    <property type="protein sequence ID" value="BBA85064.1"/>
    <property type="molecule type" value="Genomic_DNA"/>
</dbReference>
<dbReference type="PANTHER" id="PTHR43330:SF27">
    <property type="entry name" value="METHIONINE AMINOPEPTIDASE"/>
    <property type="match status" value="1"/>
</dbReference>
<evidence type="ECO:0000313" key="9">
    <source>
        <dbReference type="EMBL" id="BBA85064.1"/>
    </source>
</evidence>
<dbReference type="InterPro" id="IPR002467">
    <property type="entry name" value="Pept_M24A_MAP1"/>
</dbReference>
<dbReference type="SUPFAM" id="SSF55920">
    <property type="entry name" value="Creatinase/aminopeptidase"/>
    <property type="match status" value="1"/>
</dbReference>
<evidence type="ECO:0000256" key="5">
    <source>
        <dbReference type="ARBA" id="ARBA00022801"/>
    </source>
</evidence>
<feature type="binding site" evidence="6">
    <location>
        <position position="78"/>
    </location>
    <ligand>
        <name>substrate</name>
    </ligand>
</feature>
<dbReference type="PANTHER" id="PTHR43330">
    <property type="entry name" value="METHIONINE AMINOPEPTIDASE"/>
    <property type="match status" value="1"/>
</dbReference>
<keyword evidence="4 6" id="KW-0479">Metal-binding</keyword>
<dbReference type="PRINTS" id="PR00599">
    <property type="entry name" value="MAPEPTIDASE"/>
</dbReference>
<keyword evidence="10" id="KW-1185">Reference proteome</keyword>
<comment type="cofactor">
    <cofactor evidence="6">
        <name>Co(2+)</name>
        <dbReference type="ChEBI" id="CHEBI:48828"/>
    </cofactor>
    <cofactor evidence="6">
        <name>Zn(2+)</name>
        <dbReference type="ChEBI" id="CHEBI:29105"/>
    </cofactor>
    <cofactor evidence="6">
        <name>Mn(2+)</name>
        <dbReference type="ChEBI" id="CHEBI:29035"/>
    </cofactor>
    <cofactor evidence="6">
        <name>Fe(2+)</name>
        <dbReference type="ChEBI" id="CHEBI:29033"/>
    </cofactor>
    <text evidence="6">Binds 2 divalent metal cations per subunit. Has a high-affinity and a low affinity metal-binding site. The true nature of the physiological cofactor is under debate. The enzyme is active with cobalt, zinc, manganese or divalent iron ions. Most likely, methionine aminopeptidases function as mononuclear Fe(2+)-metalloproteases under physiological conditions, and the catalytically relevant metal-binding site has been assigned to the histidine-containing high-affinity site.</text>
</comment>
<dbReference type="InterPro" id="IPR001714">
    <property type="entry name" value="Pept_M24_MAP"/>
</dbReference>
<feature type="binding site" evidence="6">
    <location>
        <position position="96"/>
    </location>
    <ligand>
        <name>a divalent metal cation</name>
        <dbReference type="ChEBI" id="CHEBI:60240"/>
        <label>1</label>
    </ligand>
</feature>
<feature type="binding site" evidence="6">
    <location>
        <position position="107"/>
    </location>
    <ligand>
        <name>a divalent metal cation</name>
        <dbReference type="ChEBI" id="CHEBI:60240"/>
        <label>1</label>
    </ligand>
</feature>
<feature type="binding site" evidence="6">
    <location>
        <position position="178"/>
    </location>
    <ligand>
        <name>substrate</name>
    </ligand>
</feature>
<dbReference type="CDD" id="cd01086">
    <property type="entry name" value="MetAP1"/>
    <property type="match status" value="1"/>
</dbReference>
<evidence type="ECO:0000313" key="10">
    <source>
        <dbReference type="Proteomes" id="UP000289537"/>
    </source>
</evidence>
<feature type="binding site" evidence="6">
    <location>
        <position position="234"/>
    </location>
    <ligand>
        <name>a divalent metal cation</name>
        <dbReference type="ChEBI" id="CHEBI:60240"/>
        <label>2</label>
        <note>catalytic</note>
    </ligand>
</feature>
<dbReference type="InterPro" id="IPR036005">
    <property type="entry name" value="Creatinase/aminopeptidase-like"/>
</dbReference>
<protein>
    <recommendedName>
        <fullName evidence="6 7">Methionine aminopeptidase</fullName>
        <shortName evidence="6">MAP</shortName>
        <shortName evidence="6">MetAP</shortName>
        <ecNumber evidence="6 7">3.4.11.18</ecNumber>
    </recommendedName>
    <alternativeName>
        <fullName evidence="6">Peptidase M</fullName>
    </alternativeName>
</protein>
<gene>
    <name evidence="6 9" type="primary">map</name>
    <name evidence="9" type="ORF">NARRFE1_01190</name>
</gene>
<dbReference type="GO" id="GO:0046872">
    <property type="term" value="F:metal ion binding"/>
    <property type="evidence" value="ECO:0007669"/>
    <property type="project" value="UniProtKB-UniRule"/>
</dbReference>
<dbReference type="GO" id="GO:0070006">
    <property type="term" value="F:metalloaminopeptidase activity"/>
    <property type="evidence" value="ECO:0007669"/>
    <property type="project" value="UniProtKB-UniRule"/>
</dbReference>
<evidence type="ECO:0000256" key="7">
    <source>
        <dbReference type="RuleBase" id="RU003653"/>
    </source>
</evidence>
<dbReference type="Pfam" id="PF00557">
    <property type="entry name" value="Peptidase_M24"/>
    <property type="match status" value="1"/>
</dbReference>
<comment type="catalytic activity">
    <reaction evidence="6 7">
        <text>Release of N-terminal amino acids, preferentially methionine, from peptides and arylamides.</text>
        <dbReference type="EC" id="3.4.11.18"/>
    </reaction>
</comment>
<evidence type="ECO:0000256" key="1">
    <source>
        <dbReference type="ARBA" id="ARBA00002521"/>
    </source>
</evidence>
<dbReference type="Gene3D" id="3.90.230.10">
    <property type="entry name" value="Creatinase/methionine aminopeptidase superfamily"/>
    <property type="match status" value="1"/>
</dbReference>